<dbReference type="AlphaFoldDB" id="A0A4R2BSB2"/>
<organism evidence="1 2">
    <name type="scientific">Shinella granuli</name>
    <dbReference type="NCBI Taxonomy" id="323621"/>
    <lineage>
        <taxon>Bacteria</taxon>
        <taxon>Pseudomonadati</taxon>
        <taxon>Pseudomonadota</taxon>
        <taxon>Alphaproteobacteria</taxon>
        <taxon>Hyphomicrobiales</taxon>
        <taxon>Rhizobiaceae</taxon>
        <taxon>Shinella</taxon>
    </lineage>
</organism>
<dbReference type="EMBL" id="SLVX01000062">
    <property type="protein sequence ID" value="TCN30617.1"/>
    <property type="molecule type" value="Genomic_DNA"/>
</dbReference>
<dbReference type="RefSeq" id="WP_162853234.1">
    <property type="nucleotide sequence ID" value="NZ_BAABEI010000012.1"/>
</dbReference>
<proteinExistence type="predicted"/>
<accession>A0A4R2BSB2</accession>
<reference evidence="1 2" key="1">
    <citation type="submission" date="2019-03" db="EMBL/GenBank/DDBJ databases">
        <title>Genomic Encyclopedia of Type Strains, Phase IV (KMG-IV): sequencing the most valuable type-strain genomes for metagenomic binning, comparative biology and taxonomic classification.</title>
        <authorList>
            <person name="Goeker M."/>
        </authorList>
    </citation>
    <scope>NUCLEOTIDE SEQUENCE [LARGE SCALE GENOMIC DNA]</scope>
    <source>
        <strain evidence="1 2">DSM 18401</strain>
    </source>
</reference>
<name>A0A4R2BSB2_SHIGR</name>
<evidence type="ECO:0000313" key="1">
    <source>
        <dbReference type="EMBL" id="TCN30617.1"/>
    </source>
</evidence>
<sequence>MSCTPCQRRRQMLAEAKEKAGAKGVLKIIPAVVKDTVKNPPQLVRKGKPNG</sequence>
<protein>
    <submittedName>
        <fullName evidence="1">Uncharacterized protein</fullName>
    </submittedName>
</protein>
<dbReference type="Proteomes" id="UP000295351">
    <property type="component" value="Unassembled WGS sequence"/>
</dbReference>
<keyword evidence="2" id="KW-1185">Reference proteome</keyword>
<comment type="caution">
    <text evidence="1">The sequence shown here is derived from an EMBL/GenBank/DDBJ whole genome shotgun (WGS) entry which is preliminary data.</text>
</comment>
<gene>
    <name evidence="1" type="ORF">EV665_1626</name>
</gene>
<evidence type="ECO:0000313" key="2">
    <source>
        <dbReference type="Proteomes" id="UP000295351"/>
    </source>
</evidence>